<gene>
    <name evidence="5" type="ORF">A8L58_00475</name>
    <name evidence="4" type="ORF">AXH35_15540</name>
</gene>
<evidence type="ECO:0000259" key="3">
    <source>
        <dbReference type="Pfam" id="PF07995"/>
    </source>
</evidence>
<dbReference type="PANTHER" id="PTHR19328:SF13">
    <property type="entry name" value="HIPL1 PROTEIN"/>
    <property type="match status" value="1"/>
</dbReference>
<protein>
    <submittedName>
        <fullName evidence="4">Glucose sorbosone dehydrogenase</fullName>
    </submittedName>
</protein>
<dbReference type="InterPro" id="IPR011041">
    <property type="entry name" value="Quinoprot_gluc/sorb_DH_b-prop"/>
</dbReference>
<feature type="domain" description="Glucose/Sorbosone dehydrogenase" evidence="3">
    <location>
        <begin position="89"/>
        <end position="393"/>
    </location>
</feature>
<reference evidence="4 6" key="2">
    <citation type="submission" date="2016-02" db="EMBL/GenBank/DDBJ databases">
        <title>Complete Genome Sequence of Propionibacterium acidipropionici ATCC 55737.</title>
        <authorList>
            <person name="Luna Flores C.H."/>
            <person name="Nielsen L.K."/>
            <person name="Marcellin E."/>
        </authorList>
    </citation>
    <scope>NUCLEOTIDE SEQUENCE [LARGE SCALE GENOMIC DNA]</scope>
    <source>
        <strain evidence="4 6">ATCC 55737</strain>
    </source>
</reference>
<evidence type="ECO:0000256" key="2">
    <source>
        <dbReference type="SAM" id="SignalP"/>
    </source>
</evidence>
<dbReference type="Proteomes" id="UP000075221">
    <property type="component" value="Chromosome"/>
</dbReference>
<dbReference type="PROSITE" id="PS51257">
    <property type="entry name" value="PROKAR_LIPOPROTEIN"/>
    <property type="match status" value="1"/>
</dbReference>
<dbReference type="AlphaFoldDB" id="A0AAC8YHE4"/>
<dbReference type="InterPro" id="IPR012938">
    <property type="entry name" value="Glc/Sorbosone_DH"/>
</dbReference>
<keyword evidence="2" id="KW-0732">Signal</keyword>
<organism evidence="4 6">
    <name type="scientific">Acidipropionibacterium acidipropionici</name>
    <dbReference type="NCBI Taxonomy" id="1748"/>
    <lineage>
        <taxon>Bacteria</taxon>
        <taxon>Bacillati</taxon>
        <taxon>Actinomycetota</taxon>
        <taxon>Actinomycetes</taxon>
        <taxon>Propionibacteriales</taxon>
        <taxon>Propionibacteriaceae</taxon>
        <taxon>Acidipropionibacterium</taxon>
    </lineage>
</organism>
<dbReference type="SUPFAM" id="SSF50952">
    <property type="entry name" value="Soluble quinoprotein glucose dehydrogenase"/>
    <property type="match status" value="1"/>
</dbReference>
<feature type="compositionally biased region" description="Low complexity" evidence="1">
    <location>
        <begin position="29"/>
        <end position="79"/>
    </location>
</feature>
<dbReference type="Proteomes" id="UP000178666">
    <property type="component" value="Chromosome"/>
</dbReference>
<dbReference type="Pfam" id="PF07995">
    <property type="entry name" value="GSDH"/>
    <property type="match status" value="1"/>
</dbReference>
<evidence type="ECO:0000256" key="1">
    <source>
        <dbReference type="SAM" id="MobiDB-lite"/>
    </source>
</evidence>
<dbReference type="EMBL" id="CP014352">
    <property type="protein sequence ID" value="AMS06644.1"/>
    <property type="molecule type" value="Genomic_DNA"/>
</dbReference>
<evidence type="ECO:0000313" key="5">
    <source>
        <dbReference type="EMBL" id="AOZ45430.1"/>
    </source>
</evidence>
<evidence type="ECO:0000313" key="4">
    <source>
        <dbReference type="EMBL" id="AMS06644.1"/>
    </source>
</evidence>
<accession>A0AAC8YHE4</accession>
<feature type="signal peptide" evidence="2">
    <location>
        <begin position="1"/>
        <end position="28"/>
    </location>
</feature>
<keyword evidence="7" id="KW-1185">Reference proteome</keyword>
<feature type="chain" id="PRO_5042075768" evidence="2">
    <location>
        <begin position="29"/>
        <end position="409"/>
    </location>
</feature>
<dbReference type="InterPro" id="IPR011042">
    <property type="entry name" value="6-blade_b-propeller_TolB-like"/>
</dbReference>
<name>A0AAC8YHE4_9ACTN</name>
<dbReference type="PANTHER" id="PTHR19328">
    <property type="entry name" value="HEDGEHOG-INTERACTING PROTEIN"/>
    <property type="match status" value="1"/>
</dbReference>
<proteinExistence type="predicted"/>
<feature type="region of interest" description="Disordered" evidence="1">
    <location>
        <begin position="25"/>
        <end position="79"/>
    </location>
</feature>
<dbReference type="Gene3D" id="2.120.10.30">
    <property type="entry name" value="TolB, C-terminal domain"/>
    <property type="match status" value="1"/>
</dbReference>
<sequence>MRSRLITGLSTMLVAAATISGCGSGAGAGDAATTTPSASTSSSPPVGTPTSSTTTASITPTGTAPSASASTPAPATGSVSVTRTLAQGLNVPWGLARTSSGDLFVTSRDTGRITLINLSSGRSTAVGSVSQSVSNVDSGGEAGLLGIALSPRFDTDHQLFVYYSTASDNRIARFSYDPTAAAGHRLSGQKVILSGIPHAVHHNGGQLAFGPDGMLYASTGDASQSARAQDRSDLGGKILRMTADGKPASGNPFAGSVVWSYGHRNVQGLAWDSKGRMWASEFGDKAADELNLIVKGRNYGWPDEEGKGSGSGYTDPIAQWGTEEDSPSGIAIAGGSVWMAALKGQRLWRIPLEGDKLVAQPAAFLIEKYGRLRSVMALDDHTLLATTSNTDGRQTPGSGDDRILVLTVR</sequence>
<dbReference type="EMBL" id="CP015970">
    <property type="protein sequence ID" value="AOZ45430.1"/>
    <property type="molecule type" value="Genomic_DNA"/>
</dbReference>
<evidence type="ECO:0000313" key="6">
    <source>
        <dbReference type="Proteomes" id="UP000075221"/>
    </source>
</evidence>
<dbReference type="RefSeq" id="WP_062820443.1">
    <property type="nucleotide sequence ID" value="NZ_CP014352.1"/>
</dbReference>
<reference evidence="5 7" key="1">
    <citation type="journal article" date="2016" name="Plant Dis.">
        <title>Improved production of propionic acid using genome shuffling.</title>
        <authorList>
            <person name="Luna-Flores C.H."/>
            <person name="Palfreyman R.W."/>
            <person name="Kromer J.O."/>
            <person name="Nielsen L.K."/>
            <person name="Marcellin E."/>
        </authorList>
    </citation>
    <scope>NUCLEOTIDE SEQUENCE [LARGE SCALE GENOMIC DNA]</scope>
    <source>
        <strain evidence="5 7">F3E8</strain>
    </source>
</reference>
<evidence type="ECO:0000313" key="7">
    <source>
        <dbReference type="Proteomes" id="UP000178666"/>
    </source>
</evidence>